<accession>A0A915PDB8</accession>
<dbReference type="GO" id="GO:0003677">
    <property type="term" value="F:DNA binding"/>
    <property type="evidence" value="ECO:0007669"/>
    <property type="project" value="UniProtKB-UniRule"/>
</dbReference>
<reference evidence="5" key="1">
    <citation type="submission" date="2022-11" db="UniProtKB">
        <authorList>
            <consortium name="WormBaseParasite"/>
        </authorList>
    </citation>
    <scope>IDENTIFICATION</scope>
</reference>
<proteinExistence type="predicted"/>
<dbReference type="InterPro" id="IPR050342">
    <property type="entry name" value="HMGB"/>
</dbReference>
<feature type="DNA-binding region" description="HMG box" evidence="2">
    <location>
        <begin position="220"/>
        <end position="288"/>
    </location>
</feature>
<keyword evidence="4" id="KW-1185">Reference proteome</keyword>
<evidence type="ECO:0000313" key="4">
    <source>
        <dbReference type="Proteomes" id="UP000887560"/>
    </source>
</evidence>
<feature type="DNA-binding region" description="HMG box" evidence="2">
    <location>
        <begin position="119"/>
        <end position="183"/>
    </location>
</feature>
<dbReference type="Pfam" id="PF09011">
    <property type="entry name" value="HMG_box_2"/>
    <property type="match status" value="1"/>
</dbReference>
<keyword evidence="1 2" id="KW-0238">DNA-binding</keyword>
<dbReference type="WBParaSite" id="scf7180000424717.g13799">
    <property type="protein sequence ID" value="scf7180000424717.g13799"/>
    <property type="gene ID" value="scf7180000424717.g13799"/>
</dbReference>
<dbReference type="InterPro" id="IPR009071">
    <property type="entry name" value="HMG_box_dom"/>
</dbReference>
<dbReference type="PANTHER" id="PTHR48112">
    <property type="entry name" value="HIGH MOBILITY GROUP PROTEIN DSP1"/>
    <property type="match status" value="1"/>
</dbReference>
<evidence type="ECO:0000313" key="5">
    <source>
        <dbReference type="WBParaSite" id="scf7180000424717.g13799"/>
    </source>
</evidence>
<protein>
    <submittedName>
        <fullName evidence="5">HMG box domain-containing protein</fullName>
    </submittedName>
</protein>
<dbReference type="SUPFAM" id="SSF47095">
    <property type="entry name" value="HMG-box"/>
    <property type="match status" value="2"/>
</dbReference>
<dbReference type="GO" id="GO:0005634">
    <property type="term" value="C:nucleus"/>
    <property type="evidence" value="ECO:0007669"/>
    <property type="project" value="UniProtKB-UniRule"/>
</dbReference>
<name>A0A915PDB8_9BILA</name>
<sequence length="321" mass="37138">MPARVIDLRMRYEFDEDEGLGTHFVQQAINCMPGREGGNDRSKTLVVLFDKLNTWRWVSNNNLEPCEFLETDISHSHYNQNVLEALAKARQFCKLTFSTTTTKKVTSAAVNKPVRLPPGFNPVTPFAVYVKEKMQNSTGERASEAVKKVAKSWKEMSNLDKNPYIENSKLLTEQRKDEFAKLSEQKKEELLEGNALRLEKRKRSSLMRDLHKFYKQTNKPKRSLGPFLLFCKAEMEKTQVPKGKEEVIKFGKDFGEQWKVLTADEKKIYLDKAANLKNLYTKELEIWKNINADEISKWNAKLESAKPKKVVTKPKKMKALK</sequence>
<dbReference type="SMART" id="SM00398">
    <property type="entry name" value="HMG"/>
    <property type="match status" value="2"/>
</dbReference>
<dbReference type="InterPro" id="IPR036910">
    <property type="entry name" value="HMG_box_dom_sf"/>
</dbReference>
<evidence type="ECO:0000256" key="2">
    <source>
        <dbReference type="PROSITE-ProRule" id="PRU00267"/>
    </source>
</evidence>
<evidence type="ECO:0000256" key="1">
    <source>
        <dbReference type="ARBA" id="ARBA00023125"/>
    </source>
</evidence>
<evidence type="ECO:0000259" key="3">
    <source>
        <dbReference type="PROSITE" id="PS50118"/>
    </source>
</evidence>
<dbReference type="PANTHER" id="PTHR48112:SF22">
    <property type="entry name" value="MITOCHONDRIAL TRANSCRIPTION FACTOR A, ISOFORM B"/>
    <property type="match status" value="1"/>
</dbReference>
<feature type="domain" description="HMG box" evidence="3">
    <location>
        <begin position="220"/>
        <end position="288"/>
    </location>
</feature>
<feature type="domain" description="HMG box" evidence="3">
    <location>
        <begin position="119"/>
        <end position="183"/>
    </location>
</feature>
<dbReference type="GO" id="GO:0006357">
    <property type="term" value="P:regulation of transcription by RNA polymerase II"/>
    <property type="evidence" value="ECO:0007669"/>
    <property type="project" value="TreeGrafter"/>
</dbReference>
<dbReference type="PROSITE" id="PS50118">
    <property type="entry name" value="HMG_BOX_2"/>
    <property type="match status" value="2"/>
</dbReference>
<dbReference type="Proteomes" id="UP000887560">
    <property type="component" value="Unplaced"/>
</dbReference>
<keyword evidence="2" id="KW-0539">Nucleus</keyword>
<dbReference type="Gene3D" id="1.10.30.10">
    <property type="entry name" value="High mobility group box domain"/>
    <property type="match status" value="2"/>
</dbReference>
<dbReference type="AlphaFoldDB" id="A0A915PDB8"/>
<organism evidence="4 5">
    <name type="scientific">Meloidogyne floridensis</name>
    <dbReference type="NCBI Taxonomy" id="298350"/>
    <lineage>
        <taxon>Eukaryota</taxon>
        <taxon>Metazoa</taxon>
        <taxon>Ecdysozoa</taxon>
        <taxon>Nematoda</taxon>
        <taxon>Chromadorea</taxon>
        <taxon>Rhabditida</taxon>
        <taxon>Tylenchina</taxon>
        <taxon>Tylenchomorpha</taxon>
        <taxon>Tylenchoidea</taxon>
        <taxon>Meloidogynidae</taxon>
        <taxon>Meloidogyninae</taxon>
        <taxon>Meloidogyne</taxon>
    </lineage>
</organism>